<protein>
    <submittedName>
        <fullName evidence="2">Uncharacterized protein</fullName>
    </submittedName>
</protein>
<dbReference type="RefSeq" id="XP_066668531.1">
    <property type="nucleotide sequence ID" value="XM_066813189.1"/>
</dbReference>
<evidence type="ECO:0000313" key="3">
    <source>
        <dbReference type="Proteomes" id="UP001433268"/>
    </source>
</evidence>
<gene>
    <name evidence="2" type="ORF">PG997_008874</name>
</gene>
<evidence type="ECO:0000313" key="2">
    <source>
        <dbReference type="EMBL" id="KAK8081056.1"/>
    </source>
</evidence>
<sequence length="133" mass="14503">MDNKNPGGCKPQLLWLETKEETASTGHFEPELARLLEVPGGHPLPRQRPPDRPRQPPARPATVPRLVAPPPVRDRARRQTTAVKVNQTLHGGAPVPSASTAWERHLLKGPPSSPTSNHHPAPPALSTPPKWPK</sequence>
<proteinExistence type="predicted"/>
<evidence type="ECO:0000256" key="1">
    <source>
        <dbReference type="SAM" id="MobiDB-lite"/>
    </source>
</evidence>
<reference evidence="2 3" key="1">
    <citation type="submission" date="2023-01" db="EMBL/GenBank/DDBJ databases">
        <title>Analysis of 21 Apiospora genomes using comparative genomics revels a genus with tremendous synthesis potential of carbohydrate active enzymes and secondary metabolites.</title>
        <authorList>
            <person name="Sorensen T."/>
        </authorList>
    </citation>
    <scope>NUCLEOTIDE SEQUENCE [LARGE SCALE GENOMIC DNA]</scope>
    <source>
        <strain evidence="2 3">CBS 114990</strain>
    </source>
</reference>
<feature type="compositionally biased region" description="Pro residues" evidence="1">
    <location>
        <begin position="120"/>
        <end position="133"/>
    </location>
</feature>
<keyword evidence="3" id="KW-1185">Reference proteome</keyword>
<dbReference type="EMBL" id="JAQQWN010000006">
    <property type="protein sequence ID" value="KAK8081056.1"/>
    <property type="molecule type" value="Genomic_DNA"/>
</dbReference>
<comment type="caution">
    <text evidence="2">The sequence shown here is derived from an EMBL/GenBank/DDBJ whole genome shotgun (WGS) entry which is preliminary data.</text>
</comment>
<feature type="compositionally biased region" description="Polar residues" evidence="1">
    <location>
        <begin position="79"/>
        <end position="89"/>
    </location>
</feature>
<feature type="region of interest" description="Disordered" evidence="1">
    <location>
        <begin position="37"/>
        <end position="133"/>
    </location>
</feature>
<name>A0ABR1WC31_9PEZI</name>
<accession>A0ABR1WC31</accession>
<organism evidence="2 3">
    <name type="scientific">Apiospora hydei</name>
    <dbReference type="NCBI Taxonomy" id="1337664"/>
    <lineage>
        <taxon>Eukaryota</taxon>
        <taxon>Fungi</taxon>
        <taxon>Dikarya</taxon>
        <taxon>Ascomycota</taxon>
        <taxon>Pezizomycotina</taxon>
        <taxon>Sordariomycetes</taxon>
        <taxon>Xylariomycetidae</taxon>
        <taxon>Amphisphaeriales</taxon>
        <taxon>Apiosporaceae</taxon>
        <taxon>Apiospora</taxon>
    </lineage>
</organism>
<dbReference type="Proteomes" id="UP001433268">
    <property type="component" value="Unassembled WGS sequence"/>
</dbReference>
<dbReference type="GeneID" id="92046249"/>